<proteinExistence type="predicted"/>
<evidence type="ECO:0000313" key="2">
    <source>
        <dbReference type="Proteomes" id="UP000276133"/>
    </source>
</evidence>
<dbReference type="OrthoDB" id="308449at2759"/>
<sequence>MFDICLYKLDSSNKVVFGGDQFLKIWEISTNQIIKTISINDKVLSLDIFSSQIIASGHEDGGVKFWDMTKYSHFKTVNTGSKVNQNSTEIAASNMISFQSSLPSEIKKESTVQSTNEIFMTSTATSTTSAFSQPTSVDKLDSFSQTGSSGQFFLSKNLVFGKVLVNHKIPESFNQFLIYIYSDQLGQCQMFSFISSISYFDQSQGYSN</sequence>
<dbReference type="Proteomes" id="UP000276133">
    <property type="component" value="Unassembled WGS sequence"/>
</dbReference>
<dbReference type="SUPFAM" id="SSF50978">
    <property type="entry name" value="WD40 repeat-like"/>
    <property type="match status" value="1"/>
</dbReference>
<dbReference type="EMBL" id="REGN01000645">
    <property type="protein sequence ID" value="RNA40396.1"/>
    <property type="molecule type" value="Genomic_DNA"/>
</dbReference>
<dbReference type="SMART" id="SM00320">
    <property type="entry name" value="WD40"/>
    <property type="match status" value="1"/>
</dbReference>
<protein>
    <submittedName>
        <fullName evidence="1">Uncharacterized protein</fullName>
    </submittedName>
</protein>
<gene>
    <name evidence="1" type="ORF">BpHYR1_024562</name>
</gene>
<dbReference type="InterPro" id="IPR015943">
    <property type="entry name" value="WD40/YVTN_repeat-like_dom_sf"/>
</dbReference>
<name>A0A3M7SXC5_BRAPC</name>
<dbReference type="InterPro" id="IPR036322">
    <property type="entry name" value="WD40_repeat_dom_sf"/>
</dbReference>
<accession>A0A3M7SXC5</accession>
<dbReference type="Gene3D" id="2.130.10.10">
    <property type="entry name" value="YVTN repeat-like/Quinoprotein amine dehydrogenase"/>
    <property type="match status" value="1"/>
</dbReference>
<keyword evidence="2" id="KW-1185">Reference proteome</keyword>
<evidence type="ECO:0000313" key="1">
    <source>
        <dbReference type="EMBL" id="RNA40396.1"/>
    </source>
</evidence>
<dbReference type="AlphaFoldDB" id="A0A3M7SXC5"/>
<dbReference type="InterPro" id="IPR001680">
    <property type="entry name" value="WD40_rpt"/>
</dbReference>
<reference evidence="1 2" key="1">
    <citation type="journal article" date="2018" name="Sci. Rep.">
        <title>Genomic signatures of local adaptation to the degree of environmental predictability in rotifers.</title>
        <authorList>
            <person name="Franch-Gras L."/>
            <person name="Hahn C."/>
            <person name="Garcia-Roger E.M."/>
            <person name="Carmona M.J."/>
            <person name="Serra M."/>
            <person name="Gomez A."/>
        </authorList>
    </citation>
    <scope>NUCLEOTIDE SEQUENCE [LARGE SCALE GENOMIC DNA]</scope>
    <source>
        <strain evidence="1">HYR1</strain>
    </source>
</reference>
<comment type="caution">
    <text evidence="1">The sequence shown here is derived from an EMBL/GenBank/DDBJ whole genome shotgun (WGS) entry which is preliminary data.</text>
</comment>
<organism evidence="1 2">
    <name type="scientific">Brachionus plicatilis</name>
    <name type="common">Marine rotifer</name>
    <name type="synonym">Brachionus muelleri</name>
    <dbReference type="NCBI Taxonomy" id="10195"/>
    <lineage>
        <taxon>Eukaryota</taxon>
        <taxon>Metazoa</taxon>
        <taxon>Spiralia</taxon>
        <taxon>Gnathifera</taxon>
        <taxon>Rotifera</taxon>
        <taxon>Eurotatoria</taxon>
        <taxon>Monogononta</taxon>
        <taxon>Pseudotrocha</taxon>
        <taxon>Ploima</taxon>
        <taxon>Brachionidae</taxon>
        <taxon>Brachionus</taxon>
    </lineage>
</organism>